<protein>
    <submittedName>
        <fullName evidence="1">Uncharacterized protein</fullName>
    </submittedName>
</protein>
<sequence length="65" mass="7373">MHLSRLGSYHEWPPCPWSVEWLPSHVAHQLPGNAGNVLGKQDLRDCHVLVCTDHTVVVHYINHQG</sequence>
<gene>
    <name evidence="1" type="ORF">M9458_037674</name>
</gene>
<reference evidence="1 2" key="1">
    <citation type="submission" date="2024-05" db="EMBL/GenBank/DDBJ databases">
        <title>Genome sequencing and assembly of Indian major carp, Cirrhinus mrigala (Hamilton, 1822).</title>
        <authorList>
            <person name="Mohindra V."/>
            <person name="Chowdhury L.M."/>
            <person name="Lal K."/>
            <person name="Jena J.K."/>
        </authorList>
    </citation>
    <scope>NUCLEOTIDE SEQUENCE [LARGE SCALE GENOMIC DNA]</scope>
    <source>
        <strain evidence="1">CM1030</strain>
        <tissue evidence="1">Blood</tissue>
    </source>
</reference>
<dbReference type="EMBL" id="JAMKFB020000019">
    <property type="protein sequence ID" value="KAL0165830.1"/>
    <property type="molecule type" value="Genomic_DNA"/>
</dbReference>
<name>A0ABD0NVI1_CIRMR</name>
<evidence type="ECO:0000313" key="1">
    <source>
        <dbReference type="EMBL" id="KAL0165830.1"/>
    </source>
</evidence>
<dbReference type="Proteomes" id="UP001529510">
    <property type="component" value="Unassembled WGS sequence"/>
</dbReference>
<comment type="caution">
    <text evidence="1">The sequence shown here is derived from an EMBL/GenBank/DDBJ whole genome shotgun (WGS) entry which is preliminary data.</text>
</comment>
<evidence type="ECO:0000313" key="2">
    <source>
        <dbReference type="Proteomes" id="UP001529510"/>
    </source>
</evidence>
<organism evidence="1 2">
    <name type="scientific">Cirrhinus mrigala</name>
    <name type="common">Mrigala</name>
    <dbReference type="NCBI Taxonomy" id="683832"/>
    <lineage>
        <taxon>Eukaryota</taxon>
        <taxon>Metazoa</taxon>
        <taxon>Chordata</taxon>
        <taxon>Craniata</taxon>
        <taxon>Vertebrata</taxon>
        <taxon>Euteleostomi</taxon>
        <taxon>Actinopterygii</taxon>
        <taxon>Neopterygii</taxon>
        <taxon>Teleostei</taxon>
        <taxon>Ostariophysi</taxon>
        <taxon>Cypriniformes</taxon>
        <taxon>Cyprinidae</taxon>
        <taxon>Labeoninae</taxon>
        <taxon>Labeonini</taxon>
        <taxon>Cirrhinus</taxon>
    </lineage>
</organism>
<feature type="non-terminal residue" evidence="1">
    <location>
        <position position="65"/>
    </location>
</feature>
<accession>A0ABD0NVI1</accession>
<keyword evidence="2" id="KW-1185">Reference proteome</keyword>
<dbReference type="AlphaFoldDB" id="A0ABD0NVI1"/>
<proteinExistence type="predicted"/>